<dbReference type="InterPro" id="IPR002073">
    <property type="entry name" value="PDEase_catalytic_dom"/>
</dbReference>
<evidence type="ECO:0000256" key="1">
    <source>
        <dbReference type="ARBA" id="ARBA00022723"/>
    </source>
</evidence>
<dbReference type="eggNOG" id="KOG3689">
    <property type="taxonomic scope" value="Eukaryota"/>
</dbReference>
<dbReference type="GO" id="GO:0007165">
    <property type="term" value="P:signal transduction"/>
    <property type="evidence" value="ECO:0007669"/>
    <property type="project" value="InterPro"/>
</dbReference>
<gene>
    <name evidence="9" type="ORF">SCHCODRAFT_59289</name>
</gene>
<feature type="domain" description="PDEase" evidence="8">
    <location>
        <begin position="75"/>
        <end position="416"/>
    </location>
</feature>
<dbReference type="GO" id="GO:0004114">
    <property type="term" value="F:3',5'-cyclic-nucleotide phosphodiesterase activity"/>
    <property type="evidence" value="ECO:0007669"/>
    <property type="project" value="InterPro"/>
</dbReference>
<dbReference type="Gene3D" id="1.10.1300.10">
    <property type="entry name" value="3'5'-cyclic nucleotide phosphodiesterase, catalytic domain"/>
    <property type="match status" value="1"/>
</dbReference>
<feature type="binding site" evidence="5">
    <location>
        <position position="322"/>
    </location>
    <ligand>
        <name>Zn(2+)</name>
        <dbReference type="ChEBI" id="CHEBI:29105"/>
        <label>1</label>
    </ligand>
</feature>
<dbReference type="PRINTS" id="PR00387">
    <property type="entry name" value="PDIESTERASE1"/>
</dbReference>
<keyword evidence="1 5" id="KW-0479">Metal-binding</keyword>
<dbReference type="EC" id="3.1.4.-" evidence="6"/>
<dbReference type="InterPro" id="IPR023088">
    <property type="entry name" value="PDEase"/>
</dbReference>
<evidence type="ECO:0000256" key="7">
    <source>
        <dbReference type="SAM" id="MobiDB-lite"/>
    </source>
</evidence>
<feature type="compositionally biased region" description="Low complexity" evidence="7">
    <location>
        <begin position="543"/>
        <end position="554"/>
    </location>
</feature>
<dbReference type="Pfam" id="PF00233">
    <property type="entry name" value="PDEase_I"/>
    <property type="match status" value="1"/>
</dbReference>
<dbReference type="KEGG" id="scm:SCHCO_02636760"/>
<evidence type="ECO:0000256" key="6">
    <source>
        <dbReference type="RuleBase" id="RU363067"/>
    </source>
</evidence>
<dbReference type="OMA" id="SWHFEPH"/>
<dbReference type="HOGENOM" id="CLU_013818_1_0_1"/>
<evidence type="ECO:0000313" key="9">
    <source>
        <dbReference type="EMBL" id="EFI93792.1"/>
    </source>
</evidence>
<feature type="active site" description="Proton donor" evidence="3">
    <location>
        <position position="152"/>
    </location>
</feature>
<protein>
    <recommendedName>
        <fullName evidence="6">Phosphodiesterase</fullName>
        <ecNumber evidence="6">3.1.4.-</ecNumber>
    </recommendedName>
</protein>
<comment type="similarity">
    <text evidence="6">Belongs to the cyclic nucleotide phosphodiesterase family.</text>
</comment>
<dbReference type="STRING" id="578458.D8QE46"/>
<evidence type="ECO:0000256" key="3">
    <source>
        <dbReference type="PIRSR" id="PIRSR623088-1"/>
    </source>
</evidence>
<comment type="cofactor">
    <cofactor evidence="6">
        <name>a divalent metal cation</name>
        <dbReference type="ChEBI" id="CHEBI:60240"/>
    </cofactor>
    <text evidence="6">Binds 2 divalent metal cations per subunit. Site 1 may preferentially bind zinc ions, while site 2 has a preference for magnesium and/or manganese ions.</text>
</comment>
<name>D8QE46_SCHCM</name>
<dbReference type="VEuPathDB" id="FungiDB:SCHCODRAFT_02636760"/>
<dbReference type="RefSeq" id="XP_003028695.1">
    <property type="nucleotide sequence ID" value="XM_003028649.1"/>
</dbReference>
<evidence type="ECO:0000256" key="2">
    <source>
        <dbReference type="ARBA" id="ARBA00022801"/>
    </source>
</evidence>
<feature type="binding site" evidence="4">
    <location>
        <position position="373"/>
    </location>
    <ligand>
        <name>AMP</name>
        <dbReference type="ChEBI" id="CHEBI:456215"/>
    </ligand>
</feature>
<dbReference type="PROSITE" id="PS00126">
    <property type="entry name" value="PDEASE_I_1"/>
    <property type="match status" value="1"/>
</dbReference>
<feature type="binding site" evidence="5">
    <location>
        <position position="215"/>
    </location>
    <ligand>
        <name>Zn(2+)</name>
        <dbReference type="ChEBI" id="CHEBI:29105"/>
        <label>1</label>
    </ligand>
</feature>
<sequence>MCPLGTGASDGSSSRQLRRRSADVGGLHLACTSSNGQGAGWVGDDGELQTLFAESLGDMYMETLKTVNEHHAEYIPTDLESSTRASLIDSLSRWHFEPHLLPEEHLLACTSLLFEALFRVSGMEEATGISMAQITPFIFHLRQIYRLENSYHNFMHALDVLQATYSFLESARMVPPVTILYETDRLWTPPANPGVIGCLGLRELFVLYVAAIGHDVGHPGFTNVFMKNAQTPLSVVFDGKSALEHMHCQLLLRVMRQHGLGVLLDHPTDGTRIRRLLWETVMATDMSVHAEFMKNFAALVANPKACPRRQTLVCQAIMKCADISNPSRPYTVSQHWASALMMEWTSQAHLEQYLELPTTVQTAGSPLAEANSQIFFISNFAMPLIQLMVEAIPEMEPYRAQCAANLHTWQTRKEQLGNAPTAASPPAAPSPSPRMPDGYLTAFPLTLPPSHRTLEDMQVWTPVTAESSDSSDPGSPCSSLFTLTTEASTTASSADREGNAEIRAAGRAGMRKQRSIYSLNRNSWGAPERKSPTAFVAPPPVTAPAALRASSPSAKHPRLAGSRQ</sequence>
<feature type="binding site" evidence="4">
    <location>
        <position position="215"/>
    </location>
    <ligand>
        <name>AMP</name>
        <dbReference type="ChEBI" id="CHEBI:456215"/>
    </ligand>
</feature>
<dbReference type="CDD" id="cd00077">
    <property type="entry name" value="HDc"/>
    <property type="match status" value="1"/>
</dbReference>
<evidence type="ECO:0000256" key="5">
    <source>
        <dbReference type="PIRSR" id="PIRSR623088-3"/>
    </source>
</evidence>
<dbReference type="PANTHER" id="PTHR11347">
    <property type="entry name" value="CYCLIC NUCLEOTIDE PHOSPHODIESTERASE"/>
    <property type="match status" value="1"/>
</dbReference>
<dbReference type="SMART" id="SM00471">
    <property type="entry name" value="HDc"/>
    <property type="match status" value="1"/>
</dbReference>
<dbReference type="InterPro" id="IPR036971">
    <property type="entry name" value="PDEase_catalytic_dom_sf"/>
</dbReference>
<dbReference type="InterPro" id="IPR003607">
    <property type="entry name" value="HD/PDEase_dom"/>
</dbReference>
<dbReference type="AlphaFoldDB" id="D8QE46"/>
<accession>D8QE46</accession>
<feature type="binding site" evidence="5">
    <location>
        <position position="215"/>
    </location>
    <ligand>
        <name>Zn(2+)</name>
        <dbReference type="ChEBI" id="CHEBI:29105"/>
        <label>2</label>
    </ligand>
</feature>
<dbReference type="EMBL" id="GL377310">
    <property type="protein sequence ID" value="EFI93792.1"/>
    <property type="molecule type" value="Genomic_DNA"/>
</dbReference>
<dbReference type="OrthoDB" id="546632at2759"/>
<reference evidence="9 10" key="1">
    <citation type="journal article" date="2010" name="Nat. Biotechnol.">
        <title>Genome sequence of the model mushroom Schizophyllum commune.</title>
        <authorList>
            <person name="Ohm R.A."/>
            <person name="de Jong J.F."/>
            <person name="Lugones L.G."/>
            <person name="Aerts A."/>
            <person name="Kothe E."/>
            <person name="Stajich J.E."/>
            <person name="de Vries R.P."/>
            <person name="Record E."/>
            <person name="Levasseur A."/>
            <person name="Baker S.E."/>
            <person name="Bartholomew K.A."/>
            <person name="Coutinho P.M."/>
            <person name="Erdmann S."/>
            <person name="Fowler T.J."/>
            <person name="Gathman A.C."/>
            <person name="Lombard V."/>
            <person name="Henrissat B."/>
            <person name="Knabe N."/>
            <person name="Kuees U."/>
            <person name="Lilly W.W."/>
            <person name="Lindquist E."/>
            <person name="Lucas S."/>
            <person name="Magnuson J.K."/>
            <person name="Piumi F."/>
            <person name="Raudaskoski M."/>
            <person name="Salamov A."/>
            <person name="Schmutz J."/>
            <person name="Schwarze F.W.M.R."/>
            <person name="vanKuyk P.A."/>
            <person name="Horton J.S."/>
            <person name="Grigoriev I.V."/>
            <person name="Woesten H.A.B."/>
        </authorList>
    </citation>
    <scope>NUCLEOTIDE SEQUENCE [LARGE SCALE GENOMIC DNA]</scope>
    <source>
        <strain evidence="10">H4-8 / FGSC 9210</strain>
    </source>
</reference>
<evidence type="ECO:0000259" key="8">
    <source>
        <dbReference type="PROSITE" id="PS51845"/>
    </source>
</evidence>
<feature type="region of interest" description="Disordered" evidence="7">
    <location>
        <begin position="486"/>
        <end position="564"/>
    </location>
</feature>
<dbReference type="SUPFAM" id="SSF109604">
    <property type="entry name" value="HD-domain/PDEase-like"/>
    <property type="match status" value="1"/>
</dbReference>
<keyword evidence="2 6" id="KW-0378">Hydrolase</keyword>
<feature type="binding site" evidence="4">
    <location>
        <position position="322"/>
    </location>
    <ligand>
        <name>AMP</name>
        <dbReference type="ChEBI" id="CHEBI:456215"/>
    </ligand>
</feature>
<dbReference type="GO" id="GO:0046872">
    <property type="term" value="F:metal ion binding"/>
    <property type="evidence" value="ECO:0007669"/>
    <property type="project" value="UniProtKB-KW"/>
</dbReference>
<feature type="region of interest" description="Disordered" evidence="7">
    <location>
        <begin position="414"/>
        <end position="447"/>
    </location>
</feature>
<feature type="binding site" evidence="5">
    <location>
        <position position="214"/>
    </location>
    <ligand>
        <name>Zn(2+)</name>
        <dbReference type="ChEBI" id="CHEBI:29105"/>
        <label>1</label>
    </ligand>
</feature>
<feature type="binding site" evidence="5">
    <location>
        <position position="156"/>
    </location>
    <ligand>
        <name>Zn(2+)</name>
        <dbReference type="ChEBI" id="CHEBI:29105"/>
        <label>1</label>
    </ligand>
</feature>
<evidence type="ECO:0000256" key="4">
    <source>
        <dbReference type="PIRSR" id="PIRSR623088-2"/>
    </source>
</evidence>
<dbReference type="InParanoid" id="D8QE46"/>
<evidence type="ECO:0000313" key="10">
    <source>
        <dbReference type="Proteomes" id="UP000007431"/>
    </source>
</evidence>
<dbReference type="InterPro" id="IPR023174">
    <property type="entry name" value="PDEase_CS"/>
</dbReference>
<dbReference type="Proteomes" id="UP000007431">
    <property type="component" value="Unassembled WGS sequence"/>
</dbReference>
<keyword evidence="10" id="KW-1185">Reference proteome</keyword>
<proteinExistence type="inferred from homology"/>
<dbReference type="PROSITE" id="PS51845">
    <property type="entry name" value="PDEASE_I_2"/>
    <property type="match status" value="1"/>
</dbReference>
<dbReference type="GeneID" id="9590494"/>
<feature type="binding site" evidence="4">
    <location>
        <begin position="152"/>
        <end position="156"/>
    </location>
    <ligand>
        <name>AMP</name>
        <dbReference type="ChEBI" id="CHEBI:456215"/>
    </ligand>
</feature>
<organism evidence="10">
    <name type="scientific">Schizophyllum commune (strain H4-8 / FGSC 9210)</name>
    <name type="common">Split gill fungus</name>
    <dbReference type="NCBI Taxonomy" id="578458"/>
    <lineage>
        <taxon>Eukaryota</taxon>
        <taxon>Fungi</taxon>
        <taxon>Dikarya</taxon>
        <taxon>Basidiomycota</taxon>
        <taxon>Agaricomycotina</taxon>
        <taxon>Agaricomycetes</taxon>
        <taxon>Agaricomycetidae</taxon>
        <taxon>Agaricales</taxon>
        <taxon>Schizophyllaceae</taxon>
        <taxon>Schizophyllum</taxon>
    </lineage>
</organism>